<evidence type="ECO:0000313" key="2">
    <source>
        <dbReference type="EMBL" id="CAB4816872.1"/>
    </source>
</evidence>
<dbReference type="EMBL" id="CAEZXG010000026">
    <property type="protein sequence ID" value="CAB4679046.1"/>
    <property type="molecule type" value="Genomic_DNA"/>
</dbReference>
<accession>A0A6J6MYH5</accession>
<protein>
    <submittedName>
        <fullName evidence="1">Unannotated protein</fullName>
    </submittedName>
</protein>
<evidence type="ECO:0000313" key="1">
    <source>
        <dbReference type="EMBL" id="CAB4679046.1"/>
    </source>
</evidence>
<organism evidence="1">
    <name type="scientific">freshwater metagenome</name>
    <dbReference type="NCBI Taxonomy" id="449393"/>
    <lineage>
        <taxon>unclassified sequences</taxon>
        <taxon>metagenomes</taxon>
        <taxon>ecological metagenomes</taxon>
    </lineage>
</organism>
<gene>
    <name evidence="1" type="ORF">UFOPK2359_00566</name>
    <name evidence="2" type="ORF">UFOPK3167_00002</name>
</gene>
<name>A0A6J6MYH5_9ZZZZ</name>
<sequence length="58" mass="6721">MKYSIVRGTPTADELKAIEHAMASHKREELVPTIRKSGFGRPQLRKPMNIHFRFGRTK</sequence>
<dbReference type="EMBL" id="CAFABF010000001">
    <property type="protein sequence ID" value="CAB4816872.1"/>
    <property type="molecule type" value="Genomic_DNA"/>
</dbReference>
<reference evidence="1" key="1">
    <citation type="submission" date="2020-05" db="EMBL/GenBank/DDBJ databases">
        <authorList>
            <person name="Chiriac C."/>
            <person name="Salcher M."/>
            <person name="Ghai R."/>
            <person name="Kavagutti S V."/>
        </authorList>
    </citation>
    <scope>NUCLEOTIDE SEQUENCE</scope>
</reference>
<dbReference type="AlphaFoldDB" id="A0A6J6MYH5"/>
<proteinExistence type="predicted"/>